<dbReference type="AlphaFoldDB" id="A0A073KVR7"/>
<dbReference type="eggNOG" id="ENOG502Z9TS">
    <property type="taxonomic scope" value="Bacteria"/>
</dbReference>
<evidence type="ECO:0000313" key="2">
    <source>
        <dbReference type="EMBL" id="KEK26443.1"/>
    </source>
</evidence>
<evidence type="ECO:0000313" key="3">
    <source>
        <dbReference type="Proteomes" id="UP000027778"/>
    </source>
</evidence>
<keyword evidence="1" id="KW-0472">Membrane</keyword>
<reference evidence="2 3" key="1">
    <citation type="submission" date="2014-06" db="EMBL/GenBank/DDBJ databases">
        <title>Draft genome sequence of Bacillus gaemokensis JCM 15801 (MCCC 1A00707).</title>
        <authorList>
            <person name="Lai Q."/>
            <person name="Liu Y."/>
            <person name="Shao Z."/>
        </authorList>
    </citation>
    <scope>NUCLEOTIDE SEQUENCE [LARGE SCALE GENOMIC DNA]</scope>
    <source>
        <strain evidence="2 3">JCM 15801</strain>
    </source>
</reference>
<protein>
    <recommendedName>
        <fullName evidence="4">ABC transporter permease</fullName>
    </recommendedName>
</protein>
<evidence type="ECO:0000256" key="1">
    <source>
        <dbReference type="SAM" id="Phobius"/>
    </source>
</evidence>
<organism evidence="2 3">
    <name type="scientific">Bacillus gaemokensis</name>
    <dbReference type="NCBI Taxonomy" id="574375"/>
    <lineage>
        <taxon>Bacteria</taxon>
        <taxon>Bacillati</taxon>
        <taxon>Bacillota</taxon>
        <taxon>Bacilli</taxon>
        <taxon>Bacillales</taxon>
        <taxon>Bacillaceae</taxon>
        <taxon>Bacillus</taxon>
        <taxon>Bacillus cereus group</taxon>
    </lineage>
</organism>
<gene>
    <name evidence="2" type="ORF">BAGA_04170</name>
</gene>
<keyword evidence="3" id="KW-1185">Reference proteome</keyword>
<feature type="transmembrane region" description="Helical" evidence="1">
    <location>
        <begin position="12"/>
        <end position="37"/>
    </location>
</feature>
<dbReference type="RefSeq" id="WP_033672820.1">
    <property type="nucleotide sequence ID" value="NZ_JOTM01000001.1"/>
</dbReference>
<feature type="transmembrane region" description="Helical" evidence="1">
    <location>
        <begin position="93"/>
        <end position="123"/>
    </location>
</feature>
<keyword evidence="1" id="KW-1133">Transmembrane helix</keyword>
<dbReference type="OrthoDB" id="9784784at2"/>
<evidence type="ECO:0008006" key="4">
    <source>
        <dbReference type="Google" id="ProtNLM"/>
    </source>
</evidence>
<feature type="transmembrane region" description="Helical" evidence="1">
    <location>
        <begin position="170"/>
        <end position="188"/>
    </location>
</feature>
<feature type="transmembrane region" description="Helical" evidence="1">
    <location>
        <begin position="143"/>
        <end position="163"/>
    </location>
</feature>
<dbReference type="Proteomes" id="UP000027778">
    <property type="component" value="Unassembled WGS sequence"/>
</dbReference>
<feature type="transmembrane region" description="Helical" evidence="1">
    <location>
        <begin position="194"/>
        <end position="216"/>
    </location>
</feature>
<dbReference type="STRING" id="574375.AZF08_04215"/>
<name>A0A073KVR7_9BACI</name>
<dbReference type="EMBL" id="JOTM01000001">
    <property type="protein sequence ID" value="KEK26443.1"/>
    <property type="molecule type" value="Genomic_DNA"/>
</dbReference>
<keyword evidence="1" id="KW-0812">Transmembrane</keyword>
<comment type="caution">
    <text evidence="2">The sequence shown here is derived from an EMBL/GenBank/DDBJ whole genome shotgun (WGS) entry which is preliminary data.</text>
</comment>
<feature type="transmembrane region" description="Helical" evidence="1">
    <location>
        <begin position="53"/>
        <end position="72"/>
    </location>
</feature>
<proteinExistence type="predicted"/>
<sequence>MLNLMRLELIKFKLVPVIRGALLAILIASIFLTLLMFEGEMNSYAVAFQFIDIFSRAVFMIFGASLIAKFIIQEFQNKTMTVMFMYPINRKKMMIAKMLIIIIFTLCAIVISESILFSFIYALNLYHPVITEPLTMSILVQNGAKLFVNALAATGISLIPLYFGMKKYSVRATFVSAIIVMFLVTSSLNGEISLFSFIVIPITLACIGLFIAYRAVRKIEQIDLFK</sequence>
<accession>A0A073KVR7</accession>